<comment type="caution">
    <text evidence="2">The sequence shown here is derived from an EMBL/GenBank/DDBJ whole genome shotgun (WGS) entry which is preliminary data.</text>
</comment>
<accession>A0A5D0CX86</accession>
<organism evidence="2 3">
    <name type="scientific">Paenibacillus faecis</name>
    <dbReference type="NCBI Taxonomy" id="862114"/>
    <lineage>
        <taxon>Bacteria</taxon>
        <taxon>Bacillati</taxon>
        <taxon>Bacillota</taxon>
        <taxon>Bacilli</taxon>
        <taxon>Bacillales</taxon>
        <taxon>Paenibacillaceae</taxon>
        <taxon>Paenibacillus</taxon>
    </lineage>
</organism>
<protein>
    <recommendedName>
        <fullName evidence="4">DUF4179 domain-containing protein</fullName>
    </recommendedName>
</protein>
<keyword evidence="1" id="KW-0472">Membrane</keyword>
<feature type="transmembrane region" description="Helical" evidence="1">
    <location>
        <begin position="52"/>
        <end position="71"/>
    </location>
</feature>
<evidence type="ECO:0000313" key="3">
    <source>
        <dbReference type="Proteomes" id="UP000325218"/>
    </source>
</evidence>
<sequence length="501" mass="57174">MLDTRNELDMKKEIEQSLDRLTAPESLRDFARNIAWHSENKKPDRRRAGRRPWVTGFVAGAAAVSLLFVTAEMSPAFASMLKQIPGVSVAAEWLDTLRRQDGVENAAAHKYMPFEPVVQQFGDMKVSLADVYLTSDKLMYKVFIRTDALKEHIAKNPDGSLSLDRTADFYAVESVDFDMIEGSGSEDLITDQETGEPILVISNIIDLEPEAVQAFLQGNPDTLRFEIYAGTHASGRVDRQYAMKVPFSPDQQLKDRIIQANRRIEVKGDPDIGAVVLDNIRVTPLNTYAELRLDNSAEYSLDLRLNGDGKEDPVKLTDNNGKVYPLVSYETKYQPVHDRFQPGVIKLTFNSSPFFDETVDRLTLHVGAVEVSDWTKSGSFTLDLNEPLPKPIRFKNKEMTITETRYEDGFLKLKVRQKSEDRMSVRFDIPSLRPDKEKSPELWEAYYGEKADLRKERIMPTEGNEEYELAFMVPKQETYEIRVKREADPVRIDRTIAFDLR</sequence>
<dbReference type="AlphaFoldDB" id="A0A5D0CX86"/>
<dbReference type="OrthoDB" id="2651437at2"/>
<keyword evidence="3" id="KW-1185">Reference proteome</keyword>
<dbReference type="EMBL" id="VSDO01000002">
    <property type="protein sequence ID" value="TYA13537.1"/>
    <property type="molecule type" value="Genomic_DNA"/>
</dbReference>
<evidence type="ECO:0000256" key="1">
    <source>
        <dbReference type="SAM" id="Phobius"/>
    </source>
</evidence>
<evidence type="ECO:0000313" key="2">
    <source>
        <dbReference type="EMBL" id="TYA13537.1"/>
    </source>
</evidence>
<gene>
    <name evidence="2" type="ORF">FRY98_12890</name>
</gene>
<reference evidence="2 3" key="1">
    <citation type="submission" date="2019-08" db="EMBL/GenBank/DDBJ databases">
        <title>Genome sequencing of Paenibacillus faecis DSM 23593(T).</title>
        <authorList>
            <person name="Kook J.-K."/>
            <person name="Park S.-N."/>
            <person name="Lim Y.K."/>
        </authorList>
    </citation>
    <scope>NUCLEOTIDE SEQUENCE [LARGE SCALE GENOMIC DNA]</scope>
    <source>
        <strain evidence="2 3">DSM 23593</strain>
    </source>
</reference>
<name>A0A5D0CX86_9BACL</name>
<evidence type="ECO:0008006" key="4">
    <source>
        <dbReference type="Google" id="ProtNLM"/>
    </source>
</evidence>
<dbReference type="Proteomes" id="UP000325218">
    <property type="component" value="Unassembled WGS sequence"/>
</dbReference>
<keyword evidence="1" id="KW-0812">Transmembrane</keyword>
<keyword evidence="1" id="KW-1133">Transmembrane helix</keyword>
<dbReference type="RefSeq" id="WP_148452310.1">
    <property type="nucleotide sequence ID" value="NZ_VSDO01000002.1"/>
</dbReference>
<proteinExistence type="predicted"/>